<feature type="repeat" description="ANK" evidence="16">
    <location>
        <begin position="188"/>
        <end position="214"/>
    </location>
</feature>
<dbReference type="InterPro" id="IPR002110">
    <property type="entry name" value="Ankyrin_rpt"/>
</dbReference>
<comment type="subcellular location">
    <subcellularLocation>
        <location evidence="2">Secreted</location>
    </subcellularLocation>
    <subcellularLocation>
        <location evidence="1">Target cell membrane</location>
    </subcellularLocation>
</comment>
<evidence type="ECO:0000256" key="3">
    <source>
        <dbReference type="ARBA" id="ARBA00022483"/>
    </source>
</evidence>
<feature type="repeat" description="ANK" evidence="16">
    <location>
        <begin position="345"/>
        <end position="377"/>
    </location>
</feature>
<evidence type="ECO:0000256" key="14">
    <source>
        <dbReference type="ARBA" id="ARBA00049715"/>
    </source>
</evidence>
<dbReference type="Pfam" id="PF12796">
    <property type="entry name" value="Ank_2"/>
    <property type="match status" value="5"/>
</dbReference>
<evidence type="ECO:0000256" key="6">
    <source>
        <dbReference type="ARBA" id="ARBA00022656"/>
    </source>
</evidence>
<keyword evidence="5" id="KW-1052">Target cell membrane</keyword>
<keyword evidence="11" id="KW-0472">Membrane</keyword>
<dbReference type="PANTHER" id="PTHR24198:SF165">
    <property type="entry name" value="ANKYRIN REPEAT-CONTAINING PROTEIN-RELATED"/>
    <property type="match status" value="1"/>
</dbReference>
<keyword evidence="18" id="KW-1185">Reference proteome</keyword>
<evidence type="ECO:0000256" key="2">
    <source>
        <dbReference type="ARBA" id="ARBA00004613"/>
    </source>
</evidence>
<keyword evidence="6" id="KW-0800">Toxin</keyword>
<sequence>MISNGFSDILINEKVNINFKDSNGFTALHLGALFGNLSFVEYCIQKSVCDINVKNNEGETPLHLASRRNFLHVVSFLIDKGAEIEAKDINGHTALYLACINNYKDVVHILSNKQTKDKLDYKERIQLLLKAVTKGYNDIVNILFENTEFDMAELQNEYHLLHEAIINGHKIIVENVLKRGFQINSVWDSYTPLHVAVKFNHRSIAQFLLSRGANPKEEPIQKNKEGRTPLYSAVIAKNIEMVETLLNAEAGAFIIDNNKSRFAAIKMLIKAKENDFTINRGSLLHLSAAVGSLEMTKYFVDNEADIHAKDRTGFKPVHVAIINGFKNIVEFYLDHGIHVSDLRCDHLTLLHLAAQTGKSNVFELLIERSADVNAVSIDGSTPIHVAAENGFKDIVGILLHNGAYYNALDGSKLTPLQLSKENSINTLLRILEELFSAVETNDHFLLENEIKVGFNYSTYCFANAKCLKNEILLHFASKKDCKEIVDILLKQGVNPNASDPNNYTPLHYAAKSSHYNVVKSLLMNGAVYNALSHNQETPLDIAVGKEVINLLCFVSESFKKVQLNNHSILKDLKKDIVLAKIALRAKNRECRTLIEVAILCDFPKVEQLKELFQDNRLFKIAKTEKTEIRRIL</sequence>
<comment type="caution">
    <text evidence="17">The sequence shown here is derived from an EMBL/GenBank/DDBJ whole genome shotgun (WGS) entry which is preliminary data.</text>
</comment>
<dbReference type="SMART" id="SM00248">
    <property type="entry name" value="ANK"/>
    <property type="match status" value="14"/>
</dbReference>
<dbReference type="Gene3D" id="1.25.40.20">
    <property type="entry name" value="Ankyrin repeat-containing domain"/>
    <property type="match status" value="4"/>
</dbReference>
<name>A0AAV4WK92_9ARAC</name>
<evidence type="ECO:0000313" key="18">
    <source>
        <dbReference type="Proteomes" id="UP001054837"/>
    </source>
</evidence>
<evidence type="ECO:0000256" key="15">
    <source>
        <dbReference type="ARBA" id="ARBA00049811"/>
    </source>
</evidence>
<evidence type="ECO:0000256" key="1">
    <source>
        <dbReference type="ARBA" id="ARBA00004175"/>
    </source>
</evidence>
<organism evidence="17 18">
    <name type="scientific">Caerostris darwini</name>
    <dbReference type="NCBI Taxonomy" id="1538125"/>
    <lineage>
        <taxon>Eukaryota</taxon>
        <taxon>Metazoa</taxon>
        <taxon>Ecdysozoa</taxon>
        <taxon>Arthropoda</taxon>
        <taxon>Chelicerata</taxon>
        <taxon>Arachnida</taxon>
        <taxon>Araneae</taxon>
        <taxon>Araneomorphae</taxon>
        <taxon>Entelegynae</taxon>
        <taxon>Araneoidea</taxon>
        <taxon>Araneidae</taxon>
        <taxon>Caerostris</taxon>
    </lineage>
</organism>
<keyword evidence="12" id="KW-1053">Target membrane</keyword>
<protein>
    <recommendedName>
        <fullName evidence="15">Alpha-latrotoxin</fullName>
    </recommendedName>
</protein>
<feature type="repeat" description="ANK" evidence="16">
    <location>
        <begin position="378"/>
        <end position="410"/>
    </location>
</feature>
<evidence type="ECO:0000256" key="12">
    <source>
        <dbReference type="ARBA" id="ARBA00023298"/>
    </source>
</evidence>
<evidence type="ECO:0000256" key="11">
    <source>
        <dbReference type="ARBA" id="ARBA00023136"/>
    </source>
</evidence>
<evidence type="ECO:0000256" key="7">
    <source>
        <dbReference type="ARBA" id="ARBA00022699"/>
    </source>
</evidence>
<evidence type="ECO:0000256" key="9">
    <source>
        <dbReference type="ARBA" id="ARBA00023028"/>
    </source>
</evidence>
<reference evidence="17 18" key="1">
    <citation type="submission" date="2021-06" db="EMBL/GenBank/DDBJ databases">
        <title>Caerostris darwini draft genome.</title>
        <authorList>
            <person name="Kono N."/>
            <person name="Arakawa K."/>
        </authorList>
    </citation>
    <scope>NUCLEOTIDE SEQUENCE [LARGE SCALE GENOMIC DNA]</scope>
</reference>
<keyword evidence="10 16" id="KW-0040">ANK repeat</keyword>
<dbReference type="GO" id="GO:0006887">
    <property type="term" value="P:exocytosis"/>
    <property type="evidence" value="ECO:0007669"/>
    <property type="project" value="UniProtKB-KW"/>
</dbReference>
<comment type="similarity">
    <text evidence="13">Belongs to the cationic peptide 01 (latrotoxin) family. 03 (alpha-latrotoxin) subfamily.</text>
</comment>
<dbReference type="PROSITE" id="PS50297">
    <property type="entry name" value="ANK_REP_REGION"/>
    <property type="match status" value="7"/>
</dbReference>
<dbReference type="GO" id="GO:0005576">
    <property type="term" value="C:extracellular region"/>
    <property type="evidence" value="ECO:0007669"/>
    <property type="project" value="UniProtKB-SubCell"/>
</dbReference>
<keyword evidence="9" id="KW-0638">Presynaptic neurotoxin</keyword>
<dbReference type="PRINTS" id="PR01415">
    <property type="entry name" value="ANKYRIN"/>
</dbReference>
<evidence type="ECO:0000256" key="5">
    <source>
        <dbReference type="ARBA" id="ARBA00022537"/>
    </source>
</evidence>
<keyword evidence="8" id="KW-0677">Repeat</keyword>
<evidence type="ECO:0000256" key="8">
    <source>
        <dbReference type="ARBA" id="ARBA00022737"/>
    </source>
</evidence>
<dbReference type="EMBL" id="BPLQ01014723">
    <property type="protein sequence ID" value="GIY82396.1"/>
    <property type="molecule type" value="Genomic_DNA"/>
</dbReference>
<feature type="repeat" description="ANK" evidence="16">
    <location>
        <begin position="225"/>
        <end position="257"/>
    </location>
</feature>
<dbReference type="PANTHER" id="PTHR24198">
    <property type="entry name" value="ANKYRIN REPEAT AND PROTEIN KINASE DOMAIN-CONTAINING PROTEIN"/>
    <property type="match status" value="1"/>
</dbReference>
<evidence type="ECO:0000313" key="17">
    <source>
        <dbReference type="EMBL" id="GIY82396.1"/>
    </source>
</evidence>
<comment type="subunit">
    <text evidence="14">Homotetramer in membranes.</text>
</comment>
<dbReference type="GO" id="GO:0090729">
    <property type="term" value="F:toxin activity"/>
    <property type="evidence" value="ECO:0007669"/>
    <property type="project" value="UniProtKB-KW"/>
</dbReference>
<keyword evidence="3" id="KW-0268">Exocytosis</keyword>
<dbReference type="GO" id="GO:0044231">
    <property type="term" value="C:host cell presynaptic membrane"/>
    <property type="evidence" value="ECO:0007669"/>
    <property type="project" value="UniProtKB-KW"/>
</dbReference>
<evidence type="ECO:0000256" key="4">
    <source>
        <dbReference type="ARBA" id="ARBA00022525"/>
    </source>
</evidence>
<dbReference type="PROSITE" id="PS50088">
    <property type="entry name" value="ANK_REPEAT"/>
    <property type="match status" value="8"/>
</dbReference>
<keyword evidence="4" id="KW-0964">Secreted</keyword>
<accession>A0AAV4WK92</accession>
<dbReference type="SUPFAM" id="SSF48403">
    <property type="entry name" value="Ankyrin repeat"/>
    <property type="match status" value="2"/>
</dbReference>
<feature type="repeat" description="ANK" evidence="16">
    <location>
        <begin position="468"/>
        <end position="500"/>
    </location>
</feature>
<dbReference type="GO" id="GO:0044218">
    <property type="term" value="C:other organism cell membrane"/>
    <property type="evidence" value="ECO:0007669"/>
    <property type="project" value="UniProtKB-KW"/>
</dbReference>
<keyword evidence="7" id="KW-0528">Neurotoxin</keyword>
<proteinExistence type="inferred from homology"/>
<evidence type="ECO:0000256" key="16">
    <source>
        <dbReference type="PROSITE-ProRule" id="PRU00023"/>
    </source>
</evidence>
<evidence type="ECO:0000256" key="10">
    <source>
        <dbReference type="ARBA" id="ARBA00023043"/>
    </source>
</evidence>
<feature type="repeat" description="ANK" evidence="16">
    <location>
        <begin position="501"/>
        <end position="533"/>
    </location>
</feature>
<evidence type="ECO:0000256" key="13">
    <source>
        <dbReference type="ARBA" id="ARBA00049657"/>
    </source>
</evidence>
<feature type="repeat" description="ANK" evidence="16">
    <location>
        <begin position="279"/>
        <end position="311"/>
    </location>
</feature>
<dbReference type="Pfam" id="PF00023">
    <property type="entry name" value="Ank"/>
    <property type="match status" value="1"/>
</dbReference>
<feature type="repeat" description="ANK" evidence="16">
    <location>
        <begin position="57"/>
        <end position="89"/>
    </location>
</feature>
<dbReference type="InterPro" id="IPR036770">
    <property type="entry name" value="Ankyrin_rpt-contain_sf"/>
</dbReference>
<dbReference type="Proteomes" id="UP001054837">
    <property type="component" value="Unassembled WGS sequence"/>
</dbReference>
<dbReference type="AlphaFoldDB" id="A0AAV4WK92"/>
<gene>
    <name evidence="17" type="primary">Ank3_24</name>
    <name evidence="17" type="ORF">CDAR_428161</name>
</gene>